<reference evidence="1" key="1">
    <citation type="submission" date="2022-05" db="EMBL/GenBank/DDBJ databases">
        <authorList>
            <person name="Oliphant S.A."/>
            <person name="Watson-Haigh N.S."/>
            <person name="Sumby K.M."/>
            <person name="Gardner J.M."/>
            <person name="Jiranek V."/>
        </authorList>
    </citation>
    <scope>NUCLEOTIDE SEQUENCE</scope>
    <source>
        <strain evidence="1">Ru20-1</strain>
        <plasmid evidence="1">punnamed</plasmid>
    </source>
</reference>
<geneLocation type="plasmid" evidence="1 2">
    <name>punnamed</name>
</geneLocation>
<proteinExistence type="predicted"/>
<accession>A0ABY5C5D3</accession>
<sequence>MIENNKKIQEQQDEIRSLRLSLKKAHENDRIAKRENNKQRILLSKALSRIDAADDLLNTANLYWNETTGEYTSDKQISFVELPIIPTWVEPQLKMHKKAGEPHVSCFIKNLYANAKDSSQKRYIDKHIKAIQLAYTLDQYVVDDCSDFQFVGVDNE</sequence>
<keyword evidence="1" id="KW-0614">Plasmid</keyword>
<organism evidence="1 2">
    <name type="scientific">Fructilactobacillus ixorae</name>
    <dbReference type="NCBI Taxonomy" id="1750535"/>
    <lineage>
        <taxon>Bacteria</taxon>
        <taxon>Bacillati</taxon>
        <taxon>Bacillota</taxon>
        <taxon>Bacilli</taxon>
        <taxon>Lactobacillales</taxon>
        <taxon>Lactobacillaceae</taxon>
        <taxon>Fructilactobacillus</taxon>
    </lineage>
</organism>
<protein>
    <submittedName>
        <fullName evidence="1">Uncharacterized protein</fullName>
    </submittedName>
</protein>
<keyword evidence="2" id="KW-1185">Reference proteome</keyword>
<dbReference type="EMBL" id="CP097479">
    <property type="protein sequence ID" value="USS93979.1"/>
    <property type="molecule type" value="Genomic_DNA"/>
</dbReference>
<dbReference type="RefSeq" id="WP_252780862.1">
    <property type="nucleotide sequence ID" value="NZ_CP097479.1"/>
</dbReference>
<evidence type="ECO:0000313" key="1">
    <source>
        <dbReference type="EMBL" id="USS93979.1"/>
    </source>
</evidence>
<evidence type="ECO:0000313" key="2">
    <source>
        <dbReference type="Proteomes" id="UP001057532"/>
    </source>
</evidence>
<dbReference type="Proteomes" id="UP001057532">
    <property type="component" value="Plasmid punnamed"/>
</dbReference>
<name>A0ABY5C5D3_9LACO</name>
<gene>
    <name evidence="1" type="ORF">M8332_07080</name>
</gene>